<gene>
    <name evidence="4" type="ORF">HMPREF0765_1714</name>
</gene>
<dbReference type="AlphaFoldDB" id="C2FWK8"/>
<organism evidence="4 5">
    <name type="scientific">Sphingobacterium spiritivorum ATCC 33300</name>
    <dbReference type="NCBI Taxonomy" id="525372"/>
    <lineage>
        <taxon>Bacteria</taxon>
        <taxon>Pseudomonadati</taxon>
        <taxon>Bacteroidota</taxon>
        <taxon>Sphingobacteriia</taxon>
        <taxon>Sphingobacteriales</taxon>
        <taxon>Sphingobacteriaceae</taxon>
        <taxon>Sphingobacterium</taxon>
    </lineage>
</organism>
<dbReference type="InterPro" id="IPR001296">
    <property type="entry name" value="Glyco_trans_1"/>
</dbReference>
<protein>
    <submittedName>
        <fullName evidence="4">Glycosyltransferase, group 1 family protein</fullName>
        <ecNumber evidence="4">2.4.-.-</ecNumber>
    </submittedName>
</protein>
<dbReference type="Gene3D" id="3.40.50.2000">
    <property type="entry name" value="Glycogen Phosphorylase B"/>
    <property type="match status" value="2"/>
</dbReference>
<dbReference type="EMBL" id="ACHB01000041">
    <property type="protein sequence ID" value="EEI92622.1"/>
    <property type="molecule type" value="Genomic_DNA"/>
</dbReference>
<keyword evidence="4" id="KW-0328">Glycosyltransferase</keyword>
<reference evidence="4 5" key="1">
    <citation type="submission" date="2009-01" db="EMBL/GenBank/DDBJ databases">
        <authorList>
            <person name="Qin X."/>
            <person name="Bachman B."/>
            <person name="Battles P."/>
            <person name="Bell A."/>
            <person name="Bess C."/>
            <person name="Bickham C."/>
            <person name="Chaboub L."/>
            <person name="Chen D."/>
            <person name="Coyle M."/>
            <person name="Deiros D.R."/>
            <person name="Dinh H."/>
            <person name="Forbes L."/>
            <person name="Fowler G."/>
            <person name="Francisco L."/>
            <person name="Fu Q."/>
            <person name="Gubbala S."/>
            <person name="Hale W."/>
            <person name="Han Y."/>
            <person name="Hemphill L."/>
            <person name="Highlander S.K."/>
            <person name="Hirani K."/>
            <person name="Hogues M."/>
            <person name="Jackson L."/>
            <person name="Jakkamsetti A."/>
            <person name="Javaid M."/>
            <person name="Jiang H."/>
            <person name="Korchina V."/>
            <person name="Kovar C."/>
            <person name="Lara F."/>
            <person name="Lee S."/>
            <person name="Mata R."/>
            <person name="Mathew T."/>
            <person name="Moen C."/>
            <person name="Morales K."/>
            <person name="Munidasa M."/>
            <person name="Nazareth L."/>
            <person name="Ngo R."/>
            <person name="Nguyen L."/>
            <person name="Okwuonu G."/>
            <person name="Ongeri F."/>
            <person name="Patil S."/>
            <person name="Petrosino J."/>
            <person name="Pham C."/>
            <person name="Pham P."/>
            <person name="Pu L.-L."/>
            <person name="Puazo M."/>
            <person name="Raj R."/>
            <person name="Reid J."/>
            <person name="Rouhana J."/>
            <person name="Saada N."/>
            <person name="Shang Y."/>
            <person name="Simmons D."/>
            <person name="Thornton R."/>
            <person name="Warren J."/>
            <person name="Weissenberger G."/>
            <person name="Zhang J."/>
            <person name="Zhang L."/>
            <person name="Zhou C."/>
            <person name="Zhu D."/>
            <person name="Muzny D."/>
            <person name="Worley K."/>
            <person name="Gibbs R."/>
        </authorList>
    </citation>
    <scope>NUCLEOTIDE SEQUENCE [LARGE SCALE GENOMIC DNA]</scope>
    <source>
        <strain evidence="4 5">ATCC 33300</strain>
    </source>
</reference>
<accession>C2FWK8</accession>
<dbReference type="SUPFAM" id="SSF53756">
    <property type="entry name" value="UDP-Glycosyltransferase/glycogen phosphorylase"/>
    <property type="match status" value="1"/>
</dbReference>
<dbReference type="PANTHER" id="PTHR46401">
    <property type="entry name" value="GLYCOSYLTRANSFERASE WBBK-RELATED"/>
    <property type="match status" value="1"/>
</dbReference>
<dbReference type="Pfam" id="PF13439">
    <property type="entry name" value="Glyco_transf_4"/>
    <property type="match status" value="1"/>
</dbReference>
<dbReference type="GO" id="GO:0016757">
    <property type="term" value="F:glycosyltransferase activity"/>
    <property type="evidence" value="ECO:0007669"/>
    <property type="project" value="UniProtKB-KW"/>
</dbReference>
<dbReference type="Proteomes" id="UP000006241">
    <property type="component" value="Unassembled WGS sequence"/>
</dbReference>
<dbReference type="InterPro" id="IPR028098">
    <property type="entry name" value="Glyco_trans_4-like_N"/>
</dbReference>
<evidence type="ECO:0000259" key="3">
    <source>
        <dbReference type="Pfam" id="PF13439"/>
    </source>
</evidence>
<dbReference type="CDD" id="cd03809">
    <property type="entry name" value="GT4_MtfB-like"/>
    <property type="match status" value="1"/>
</dbReference>
<feature type="domain" description="Glycosyl transferase family 1" evidence="2">
    <location>
        <begin position="198"/>
        <end position="345"/>
    </location>
</feature>
<dbReference type="Pfam" id="PF00534">
    <property type="entry name" value="Glycos_transf_1"/>
    <property type="match status" value="1"/>
</dbReference>
<evidence type="ECO:0000259" key="2">
    <source>
        <dbReference type="Pfam" id="PF00534"/>
    </source>
</evidence>
<evidence type="ECO:0000313" key="5">
    <source>
        <dbReference type="Proteomes" id="UP000006241"/>
    </source>
</evidence>
<dbReference type="PANTHER" id="PTHR46401:SF2">
    <property type="entry name" value="GLYCOSYLTRANSFERASE WBBK-RELATED"/>
    <property type="match status" value="1"/>
</dbReference>
<dbReference type="EC" id="2.4.-.-" evidence="4"/>
<evidence type="ECO:0000256" key="1">
    <source>
        <dbReference type="ARBA" id="ARBA00022679"/>
    </source>
</evidence>
<proteinExistence type="predicted"/>
<evidence type="ECO:0000313" key="4">
    <source>
        <dbReference type="EMBL" id="EEI92622.1"/>
    </source>
</evidence>
<sequence>MRIGFDAKRYFHNNTGLGNYSRDLIRILSENFPENDYLLYTPKLSSKYSALEKLSDFRLPSGIFHSILPNLWRTKGIIKDLVRDNIDIYHGLSGELPIGLKNTGIKSVVTIHDLIFIRYPELYRFLDRKIYTKKFEYACTNTDKIVAISKQTKLDLMEFFKIPEERVDVIYQGCHPEFKIKKSKSEQKQLTDRLQLPAEFILNVGTIEPRKNALSIIKAIKDVDCPLVIVGRQTAYQQEINNYITKHKMEKRVFFLEGLSMRDLSILYTAAKAFVYPSIFEGFGIPIIEALYSETPVITNGTGVFPEAGGPFSYYINVNDAEQMSYAIQSVLGSEKMQEEMKTKGLAYAQQFNDEVLAQKWIKSYSQL</sequence>
<keyword evidence="1 4" id="KW-0808">Transferase</keyword>
<feature type="domain" description="Glycosyltransferase subfamily 4-like N-terminal" evidence="3">
    <location>
        <begin position="58"/>
        <end position="177"/>
    </location>
</feature>
<name>C2FWK8_SPHSI</name>
<dbReference type="RefSeq" id="WP_003011147.1">
    <property type="nucleotide sequence ID" value="NZ_GG668634.1"/>
</dbReference>
<comment type="caution">
    <text evidence="4">The sequence shown here is derived from an EMBL/GenBank/DDBJ whole genome shotgun (WGS) entry which is preliminary data.</text>
</comment>
<dbReference type="HOGENOM" id="CLU_009583_27_6_10"/>